<dbReference type="InterPro" id="IPR023028">
    <property type="entry name" value="Mannitol_1_phos_5_DH"/>
</dbReference>
<feature type="domain" description="Mannitol dehydrogenase C-terminal" evidence="9">
    <location>
        <begin position="207"/>
        <end position="383"/>
    </location>
</feature>
<dbReference type="EC" id="1.1.1.17" evidence="2 7"/>
<dbReference type="HAMAP" id="MF_00196">
    <property type="entry name" value="Mannitol_dehydrog"/>
    <property type="match status" value="1"/>
</dbReference>
<keyword evidence="4 7" id="KW-0560">Oxidoreductase</keyword>
<dbReference type="AlphaFoldDB" id="U5CNH4"/>
<dbReference type="GO" id="GO:0008926">
    <property type="term" value="F:mannitol-1-phosphate 5-dehydrogenase activity"/>
    <property type="evidence" value="ECO:0007669"/>
    <property type="project" value="UniProtKB-UniRule"/>
</dbReference>
<dbReference type="PANTHER" id="PTHR30524">
    <property type="entry name" value="MANNITOL-1-PHOSPHATE 5-DEHYDROGENASE"/>
    <property type="match status" value="1"/>
</dbReference>
<dbReference type="Pfam" id="PF01232">
    <property type="entry name" value="Mannitol_dh"/>
    <property type="match status" value="1"/>
</dbReference>
<dbReference type="GO" id="GO:0019592">
    <property type="term" value="P:mannitol catabolic process"/>
    <property type="evidence" value="ECO:0007669"/>
    <property type="project" value="TreeGrafter"/>
</dbReference>
<evidence type="ECO:0000256" key="5">
    <source>
        <dbReference type="ARBA" id="ARBA00023027"/>
    </source>
</evidence>
<evidence type="ECO:0000256" key="7">
    <source>
        <dbReference type="HAMAP-Rule" id="MF_00196"/>
    </source>
</evidence>
<evidence type="ECO:0000259" key="9">
    <source>
        <dbReference type="Pfam" id="PF08125"/>
    </source>
</evidence>
<comment type="caution">
    <text evidence="10">The sequence shown here is derived from an EMBL/GenBank/DDBJ whole genome shotgun (WGS) entry which is preliminary data.</text>
</comment>
<dbReference type="InterPro" id="IPR023027">
    <property type="entry name" value="Mannitol_DH_CS"/>
</dbReference>
<dbReference type="InterPro" id="IPR013118">
    <property type="entry name" value="Mannitol_DH_C"/>
</dbReference>
<protein>
    <recommendedName>
        <fullName evidence="3 7">Mannitol-1-phosphate 5-dehydrogenase</fullName>
        <ecNumber evidence="2 7">1.1.1.17</ecNumber>
    </recommendedName>
</protein>
<dbReference type="InterPro" id="IPR013328">
    <property type="entry name" value="6PGD_dom2"/>
</dbReference>
<accession>U5CNH4</accession>
<evidence type="ECO:0000256" key="4">
    <source>
        <dbReference type="ARBA" id="ARBA00023002"/>
    </source>
</evidence>
<dbReference type="GO" id="GO:0005829">
    <property type="term" value="C:cytosol"/>
    <property type="evidence" value="ECO:0007669"/>
    <property type="project" value="TreeGrafter"/>
</dbReference>
<sequence>MSKMLKALHFGAGNIGRGFIGYLLNKSGYEVTFVDISKEIVDNINKYKKYNVIILKEPVEKEEVKEVKALHLEEEDKVLDAFLEADMVTTSVGVSNLSSIGGRLKKYLKARKEKNEKPLDIMACENALFATDVLRERVVKEEDDDFITYLNLKVGFPNTAVDRIVPAVKIDKELPVDVAVEEFFEWDIEKNKIKGNLQIEGVELVDDLKPYIERKLFLLNGAHATTAYLGYLKSYKYIHEAIKDESIRAIVKGMQEEISTALSKKYDVDKESLMAYAEKVIKRFENPYLQDEVTRVGREPLRKLSSEDRLIAPLKLCSEVGITPNFILYGIAAGLLFDYKEDAQAVKMREYVEQFGIKKAVNVITGLEEESDLVEEIEKRYFELKGKLI</sequence>
<keyword evidence="5 7" id="KW-0520">NAD</keyword>
<dbReference type="Proteomes" id="UP000016856">
    <property type="component" value="Unassembled WGS sequence"/>
</dbReference>
<proteinExistence type="inferred from homology"/>
<evidence type="ECO:0000313" key="10">
    <source>
        <dbReference type="EMBL" id="ERM91553.1"/>
    </source>
</evidence>
<dbReference type="SUPFAM" id="SSF51735">
    <property type="entry name" value="NAD(P)-binding Rossmann-fold domains"/>
    <property type="match status" value="1"/>
</dbReference>
<dbReference type="NCBIfam" id="NF002646">
    <property type="entry name" value="PRK02318.1-2"/>
    <property type="match status" value="1"/>
</dbReference>
<dbReference type="Gene3D" id="3.40.50.720">
    <property type="entry name" value="NAD(P)-binding Rossmann-like Domain"/>
    <property type="match status" value="1"/>
</dbReference>
<comment type="catalytic activity">
    <reaction evidence="6 7">
        <text>D-mannitol 1-phosphate + NAD(+) = beta-D-fructose 6-phosphate + NADH + H(+)</text>
        <dbReference type="Rhea" id="RHEA:19661"/>
        <dbReference type="ChEBI" id="CHEBI:15378"/>
        <dbReference type="ChEBI" id="CHEBI:57540"/>
        <dbReference type="ChEBI" id="CHEBI:57634"/>
        <dbReference type="ChEBI" id="CHEBI:57945"/>
        <dbReference type="ChEBI" id="CHEBI:61381"/>
        <dbReference type="EC" id="1.1.1.17"/>
    </reaction>
</comment>
<evidence type="ECO:0000313" key="11">
    <source>
        <dbReference type="Proteomes" id="UP000016856"/>
    </source>
</evidence>
<dbReference type="PATRIC" id="fig|1388761.3.peg.1971"/>
<dbReference type="NCBIfam" id="NF002653">
    <property type="entry name" value="PRK02318.2-6"/>
    <property type="match status" value="1"/>
</dbReference>
<dbReference type="PRINTS" id="PR00084">
    <property type="entry name" value="MTLDHDRGNASE"/>
</dbReference>
<evidence type="ECO:0000256" key="1">
    <source>
        <dbReference type="ARBA" id="ARBA00006541"/>
    </source>
</evidence>
<dbReference type="InterPro" id="IPR036291">
    <property type="entry name" value="NAD(P)-bd_dom_sf"/>
</dbReference>
<dbReference type="Gene3D" id="1.10.1040.10">
    <property type="entry name" value="N-(1-d-carboxylethyl)-l-norvaline Dehydrogenase, domain 2"/>
    <property type="match status" value="1"/>
</dbReference>
<dbReference type="InterPro" id="IPR008927">
    <property type="entry name" value="6-PGluconate_DH-like_C_sf"/>
</dbReference>
<reference evidence="10 11" key="1">
    <citation type="journal article" date="2013" name="Genome Announc.">
        <title>Draft Genome Sequence of an Anaerobic and Extremophilic Bacterium, Caldanaerobacter yonseiensis, Isolated from a Geothermal Hot Stream.</title>
        <authorList>
            <person name="Lee S.J."/>
            <person name="Lee Y.J."/>
            <person name="Park G.S."/>
            <person name="Kim B.C."/>
            <person name="Lee S.J."/>
            <person name="Shin J.H."/>
            <person name="Lee D.W."/>
        </authorList>
    </citation>
    <scope>NUCLEOTIDE SEQUENCE [LARGE SCALE GENOMIC DNA]</scope>
    <source>
        <strain evidence="10 11">KB-1</strain>
    </source>
</reference>
<feature type="domain" description="Mannitol dehydrogenase N-terminal" evidence="8">
    <location>
        <begin position="6"/>
        <end position="200"/>
    </location>
</feature>
<evidence type="ECO:0000256" key="6">
    <source>
        <dbReference type="ARBA" id="ARBA00048615"/>
    </source>
</evidence>
<dbReference type="NCBIfam" id="NF002652">
    <property type="entry name" value="PRK02318.2-5"/>
    <property type="match status" value="1"/>
</dbReference>
<dbReference type="InterPro" id="IPR013131">
    <property type="entry name" value="Mannitol_DH_N"/>
</dbReference>
<dbReference type="PROSITE" id="PS00974">
    <property type="entry name" value="MANNITOL_DHGENASE"/>
    <property type="match status" value="1"/>
</dbReference>
<dbReference type="Pfam" id="PF08125">
    <property type="entry name" value="Mannitol_dh_C"/>
    <property type="match status" value="1"/>
</dbReference>
<feature type="binding site" evidence="7">
    <location>
        <begin position="7"/>
        <end position="18"/>
    </location>
    <ligand>
        <name>NAD(+)</name>
        <dbReference type="ChEBI" id="CHEBI:57540"/>
    </ligand>
</feature>
<dbReference type="InterPro" id="IPR000669">
    <property type="entry name" value="Mannitol_DH"/>
</dbReference>
<gene>
    <name evidence="7" type="primary">mtlD</name>
    <name evidence="10" type="ORF">O163_09775</name>
</gene>
<organism evidence="10 11">
    <name type="scientific">Caldanaerobacter subterraneus subsp. yonseiensis KB-1</name>
    <dbReference type="NCBI Taxonomy" id="1388761"/>
    <lineage>
        <taxon>Bacteria</taxon>
        <taxon>Bacillati</taxon>
        <taxon>Bacillota</taxon>
        <taxon>Clostridia</taxon>
        <taxon>Thermoanaerobacterales</taxon>
        <taxon>Thermoanaerobacteraceae</taxon>
        <taxon>Caldanaerobacter</taxon>
    </lineage>
</organism>
<evidence type="ECO:0000259" key="8">
    <source>
        <dbReference type="Pfam" id="PF01232"/>
    </source>
</evidence>
<evidence type="ECO:0000256" key="2">
    <source>
        <dbReference type="ARBA" id="ARBA00012939"/>
    </source>
</evidence>
<dbReference type="PANTHER" id="PTHR30524:SF0">
    <property type="entry name" value="ALTRONATE OXIDOREDUCTASE-RELATED"/>
    <property type="match status" value="1"/>
</dbReference>
<dbReference type="EMBL" id="AXDC01000028">
    <property type="protein sequence ID" value="ERM91553.1"/>
    <property type="molecule type" value="Genomic_DNA"/>
</dbReference>
<dbReference type="SUPFAM" id="SSF48179">
    <property type="entry name" value="6-phosphogluconate dehydrogenase C-terminal domain-like"/>
    <property type="match status" value="1"/>
</dbReference>
<evidence type="ECO:0000256" key="3">
    <source>
        <dbReference type="ARBA" id="ARBA00016219"/>
    </source>
</evidence>
<comment type="similarity">
    <text evidence="1 7">Belongs to the mannitol dehydrogenase family.</text>
</comment>
<name>U5CNH4_CALSX</name>